<accession>A0A409VI77</accession>
<feature type="region of interest" description="Disordered" evidence="1">
    <location>
        <begin position="385"/>
        <end position="454"/>
    </location>
</feature>
<dbReference type="OrthoDB" id="19657at2759"/>
<dbReference type="AlphaFoldDB" id="A0A409VI77"/>
<dbReference type="Gene3D" id="3.40.50.1820">
    <property type="entry name" value="alpha/beta hydrolase"/>
    <property type="match status" value="1"/>
</dbReference>
<sequence length="454" mass="50763">MPTVDLHSKDDYASIYYTTNTPHCNVGGFDPEKPPIVILHPPFLDSTWTETQMGDSRLNKNYNIIAFDIRSSGKSICRPSGRHDSWVDAADLALCFQKLHLPPSHILALEGTSVSCALRFAILFPEYCLSLTLVNVPAPLELKWIYQNIDELIHAACFSEDLEPFQQAAFECIEFLFGPNSDSDLVDDLIAFWETTMPPSRRVRTAETTSLYINGEKNELCPKKYAEALVEQLTGVPDGAVLYEVKGGRSMISVVPGNASIVNNVFFKFLGRLPHHRSDIVPPKIPLEERMRIALKRLSEVTGTDTSSLDPLSSLSFSCLSDEVVKAQTEILKHYQKGARTAFTPTRAEGSPPRRFSQRDREDWSYVEKSRLSVNSNAISVLPERVNHDVERTQKSSVRSEIQSFQSSSTGSDAPLLKGVFSSNDRQTTRRPKSTRGLETQSTMSSSPSVRMWP</sequence>
<gene>
    <name evidence="2" type="ORF">CVT26_010720</name>
</gene>
<feature type="compositionally biased region" description="Polar residues" evidence="1">
    <location>
        <begin position="395"/>
        <end position="412"/>
    </location>
</feature>
<reference evidence="2 3" key="1">
    <citation type="journal article" date="2018" name="Evol. Lett.">
        <title>Horizontal gene cluster transfer increased hallucinogenic mushroom diversity.</title>
        <authorList>
            <person name="Reynolds H.T."/>
            <person name="Vijayakumar V."/>
            <person name="Gluck-Thaler E."/>
            <person name="Korotkin H.B."/>
            <person name="Matheny P.B."/>
            <person name="Slot J.C."/>
        </authorList>
    </citation>
    <scope>NUCLEOTIDE SEQUENCE [LARGE SCALE GENOMIC DNA]</scope>
    <source>
        <strain evidence="2 3">SRW20</strain>
    </source>
</reference>
<feature type="compositionally biased region" description="Polar residues" evidence="1">
    <location>
        <begin position="437"/>
        <end position="454"/>
    </location>
</feature>
<organism evidence="2 3">
    <name type="scientific">Gymnopilus dilepis</name>
    <dbReference type="NCBI Taxonomy" id="231916"/>
    <lineage>
        <taxon>Eukaryota</taxon>
        <taxon>Fungi</taxon>
        <taxon>Dikarya</taxon>
        <taxon>Basidiomycota</taxon>
        <taxon>Agaricomycotina</taxon>
        <taxon>Agaricomycetes</taxon>
        <taxon>Agaricomycetidae</taxon>
        <taxon>Agaricales</taxon>
        <taxon>Agaricineae</taxon>
        <taxon>Hymenogastraceae</taxon>
        <taxon>Gymnopilus</taxon>
    </lineage>
</organism>
<evidence type="ECO:0000313" key="2">
    <source>
        <dbReference type="EMBL" id="PPQ65958.1"/>
    </source>
</evidence>
<comment type="caution">
    <text evidence="2">The sequence shown here is derived from an EMBL/GenBank/DDBJ whole genome shotgun (WGS) entry which is preliminary data.</text>
</comment>
<feature type="compositionally biased region" description="Basic and acidic residues" evidence="1">
    <location>
        <begin position="385"/>
        <end position="394"/>
    </location>
</feature>
<name>A0A409VI77_9AGAR</name>
<evidence type="ECO:0000313" key="3">
    <source>
        <dbReference type="Proteomes" id="UP000284706"/>
    </source>
</evidence>
<feature type="region of interest" description="Disordered" evidence="1">
    <location>
        <begin position="343"/>
        <end position="362"/>
    </location>
</feature>
<evidence type="ECO:0000256" key="1">
    <source>
        <dbReference type="SAM" id="MobiDB-lite"/>
    </source>
</evidence>
<proteinExistence type="predicted"/>
<evidence type="ECO:0008006" key="4">
    <source>
        <dbReference type="Google" id="ProtNLM"/>
    </source>
</evidence>
<dbReference type="InterPro" id="IPR029058">
    <property type="entry name" value="AB_hydrolase_fold"/>
</dbReference>
<dbReference type="InParanoid" id="A0A409VI77"/>
<dbReference type="Proteomes" id="UP000284706">
    <property type="component" value="Unassembled WGS sequence"/>
</dbReference>
<dbReference type="EMBL" id="NHYE01005642">
    <property type="protein sequence ID" value="PPQ65958.1"/>
    <property type="molecule type" value="Genomic_DNA"/>
</dbReference>
<protein>
    <recommendedName>
        <fullName evidence="4">AB hydrolase-1 domain-containing protein</fullName>
    </recommendedName>
</protein>
<keyword evidence="3" id="KW-1185">Reference proteome</keyword>
<dbReference type="SUPFAM" id="SSF53474">
    <property type="entry name" value="alpha/beta-Hydrolases"/>
    <property type="match status" value="1"/>
</dbReference>